<dbReference type="RefSeq" id="WP_139224931.1">
    <property type="nucleotide sequence ID" value="NZ_FOVF01000011.1"/>
</dbReference>
<sequence length="78" mass="8520">MPVIERVPIPQGSFLERYQGEGSYADCYLVHLQAKGASEQVAQTSRRLPARRSRRAGEDRLAVFRVGATKSCAQAGVA</sequence>
<keyword evidence="2" id="KW-1185">Reference proteome</keyword>
<name>A0A1I4XNM8_9GAMM</name>
<dbReference type="AlphaFoldDB" id="A0A1I4XNM8"/>
<reference evidence="1 2" key="1">
    <citation type="submission" date="2016-10" db="EMBL/GenBank/DDBJ databases">
        <authorList>
            <person name="de Groot N.N."/>
        </authorList>
    </citation>
    <scope>NUCLEOTIDE SEQUENCE [LARGE SCALE GENOMIC DNA]</scope>
    <source>
        <strain evidence="1 2">CGMCC 1.7659</strain>
    </source>
</reference>
<protein>
    <submittedName>
        <fullName evidence="1">Uncharacterized protein</fullName>
    </submittedName>
</protein>
<organism evidence="1 2">
    <name type="scientific">Dokdonella immobilis</name>
    <dbReference type="NCBI Taxonomy" id="578942"/>
    <lineage>
        <taxon>Bacteria</taxon>
        <taxon>Pseudomonadati</taxon>
        <taxon>Pseudomonadota</taxon>
        <taxon>Gammaproteobacteria</taxon>
        <taxon>Lysobacterales</taxon>
        <taxon>Rhodanobacteraceae</taxon>
        <taxon>Dokdonella</taxon>
    </lineage>
</organism>
<dbReference type="STRING" id="578942.SAMN05216289_11114"/>
<evidence type="ECO:0000313" key="2">
    <source>
        <dbReference type="Proteomes" id="UP000198575"/>
    </source>
</evidence>
<dbReference type="EMBL" id="FOVF01000011">
    <property type="protein sequence ID" value="SFN27441.1"/>
    <property type="molecule type" value="Genomic_DNA"/>
</dbReference>
<evidence type="ECO:0000313" key="1">
    <source>
        <dbReference type="EMBL" id="SFN27441.1"/>
    </source>
</evidence>
<dbReference type="Proteomes" id="UP000198575">
    <property type="component" value="Unassembled WGS sequence"/>
</dbReference>
<accession>A0A1I4XNM8</accession>
<proteinExistence type="predicted"/>
<gene>
    <name evidence="1" type="ORF">SAMN05216289_11114</name>
</gene>